<dbReference type="RefSeq" id="XP_013332805.1">
    <property type="nucleotide sequence ID" value="XM_013477351.1"/>
</dbReference>
<keyword evidence="3" id="KW-1185">Reference proteome</keyword>
<dbReference type="Proteomes" id="UP000030763">
    <property type="component" value="Unassembled WGS sequence"/>
</dbReference>
<feature type="region of interest" description="Disordered" evidence="1">
    <location>
        <begin position="30"/>
        <end position="74"/>
    </location>
</feature>
<reference evidence="2" key="1">
    <citation type="submission" date="2013-10" db="EMBL/GenBank/DDBJ databases">
        <title>Genomic analysis of the causative agents of coccidiosis in chickens.</title>
        <authorList>
            <person name="Reid A.J."/>
            <person name="Blake D."/>
            <person name="Billington K."/>
            <person name="Browne H."/>
            <person name="Dunn M."/>
            <person name="Hung S."/>
            <person name="Kawahara F."/>
            <person name="Miranda-Saavedra D."/>
            <person name="Mourier T."/>
            <person name="Nagra H."/>
            <person name="Otto T.D."/>
            <person name="Rawlings N."/>
            <person name="Sanchez A."/>
            <person name="Sanders M."/>
            <person name="Subramaniam C."/>
            <person name="Tay Y."/>
            <person name="Dear P."/>
            <person name="Doerig C."/>
            <person name="Gruber A."/>
            <person name="Parkinson J."/>
            <person name="Shirley M."/>
            <person name="Wan K.L."/>
            <person name="Berriman M."/>
            <person name="Tomley F."/>
            <person name="Pain A."/>
        </authorList>
    </citation>
    <scope>NUCLEOTIDE SEQUENCE [LARGE SCALE GENOMIC DNA]</scope>
    <source>
        <strain evidence="2">Weybridge</strain>
    </source>
</reference>
<evidence type="ECO:0000256" key="1">
    <source>
        <dbReference type="SAM" id="MobiDB-lite"/>
    </source>
</evidence>
<dbReference type="GeneID" id="25334228"/>
<accession>U6M393</accession>
<feature type="compositionally biased region" description="Basic residues" evidence="1">
    <location>
        <begin position="55"/>
        <end position="66"/>
    </location>
</feature>
<proteinExistence type="predicted"/>
<dbReference type="AlphaFoldDB" id="U6M393"/>
<dbReference type="OrthoDB" id="445277at2759"/>
<evidence type="ECO:0000313" key="3">
    <source>
        <dbReference type="Proteomes" id="UP000030763"/>
    </source>
</evidence>
<organism evidence="2 3">
    <name type="scientific">Eimeria maxima</name>
    <name type="common">Coccidian parasite</name>
    <dbReference type="NCBI Taxonomy" id="5804"/>
    <lineage>
        <taxon>Eukaryota</taxon>
        <taxon>Sar</taxon>
        <taxon>Alveolata</taxon>
        <taxon>Apicomplexa</taxon>
        <taxon>Conoidasida</taxon>
        <taxon>Coccidia</taxon>
        <taxon>Eucoccidiorida</taxon>
        <taxon>Eimeriorina</taxon>
        <taxon>Eimeriidae</taxon>
        <taxon>Eimeria</taxon>
    </lineage>
</organism>
<feature type="region of interest" description="Disordered" evidence="1">
    <location>
        <begin position="1"/>
        <end position="20"/>
    </location>
</feature>
<feature type="compositionally biased region" description="Polar residues" evidence="1">
    <location>
        <begin position="38"/>
        <end position="47"/>
    </location>
</feature>
<dbReference type="VEuPathDB" id="ToxoDB:EMWEY_00002420"/>
<protein>
    <submittedName>
        <fullName evidence="2">Uncharacterized protein</fullName>
    </submittedName>
</protein>
<dbReference type="EMBL" id="HG718817">
    <property type="protein sequence ID" value="CDJ56155.1"/>
    <property type="molecule type" value="Genomic_DNA"/>
</dbReference>
<name>U6M393_EIMMA</name>
<reference evidence="2" key="2">
    <citation type="submission" date="2013-10" db="EMBL/GenBank/DDBJ databases">
        <authorList>
            <person name="Aslett M."/>
        </authorList>
    </citation>
    <scope>NUCLEOTIDE SEQUENCE [LARGE SCALE GENOMIC DNA]</scope>
    <source>
        <strain evidence="2">Weybridge</strain>
    </source>
</reference>
<evidence type="ECO:0000313" key="2">
    <source>
        <dbReference type="EMBL" id="CDJ56155.1"/>
    </source>
</evidence>
<gene>
    <name evidence="2" type="ORF">EMWEY_00002420</name>
</gene>
<sequence>MWDTRLGQWKSRAGGVYIPPTPEELQAAEGLQRALRGQHQQGRSTSAKSRDLSPKRQRSPSPRMRRERGSPVYE</sequence>